<name>A0A839UPD7_9GAMM</name>
<accession>A0A839UPD7</accession>
<protein>
    <submittedName>
        <fullName evidence="3">Polysaccharide chain length determinant protein (PEP-CTERM system associated)</fullName>
    </submittedName>
</protein>
<evidence type="ECO:0000313" key="4">
    <source>
        <dbReference type="Proteomes" id="UP000559987"/>
    </source>
</evidence>
<dbReference type="RefSeq" id="WP_246341400.1">
    <property type="nucleotide sequence ID" value="NZ_JACHXZ010000005.1"/>
</dbReference>
<gene>
    <name evidence="3" type="ORF">FHS30_003291</name>
</gene>
<dbReference type="EMBL" id="JACHXZ010000005">
    <property type="protein sequence ID" value="MBB3170074.1"/>
    <property type="molecule type" value="Genomic_DNA"/>
</dbReference>
<evidence type="ECO:0000256" key="2">
    <source>
        <dbReference type="SAM" id="Phobius"/>
    </source>
</evidence>
<dbReference type="GO" id="GO:0005886">
    <property type="term" value="C:plasma membrane"/>
    <property type="evidence" value="ECO:0007669"/>
    <property type="project" value="TreeGrafter"/>
</dbReference>
<comment type="caution">
    <text evidence="3">The sequence shown here is derived from an EMBL/GenBank/DDBJ whole genome shotgun (WGS) entry which is preliminary data.</text>
</comment>
<dbReference type="InterPro" id="IPR050445">
    <property type="entry name" value="Bact_polysacc_biosynth/exp"/>
</dbReference>
<dbReference type="AlphaFoldDB" id="A0A839UPD7"/>
<keyword evidence="2" id="KW-0812">Transmembrane</keyword>
<evidence type="ECO:0000313" key="3">
    <source>
        <dbReference type="EMBL" id="MBB3170074.1"/>
    </source>
</evidence>
<keyword evidence="2" id="KW-0472">Membrane</keyword>
<feature type="coiled-coil region" evidence="1">
    <location>
        <begin position="243"/>
        <end position="270"/>
    </location>
</feature>
<dbReference type="PANTHER" id="PTHR32309:SF13">
    <property type="entry name" value="FERRIC ENTEROBACTIN TRANSPORT PROTEIN FEPE"/>
    <property type="match status" value="1"/>
</dbReference>
<feature type="coiled-coil region" evidence="1">
    <location>
        <begin position="169"/>
        <end position="196"/>
    </location>
</feature>
<dbReference type="PANTHER" id="PTHR32309">
    <property type="entry name" value="TYROSINE-PROTEIN KINASE"/>
    <property type="match status" value="1"/>
</dbReference>
<feature type="transmembrane region" description="Helical" evidence="2">
    <location>
        <begin position="477"/>
        <end position="499"/>
    </location>
</feature>
<proteinExistence type="predicted"/>
<feature type="coiled-coil region" evidence="1">
    <location>
        <begin position="311"/>
        <end position="359"/>
    </location>
</feature>
<reference evidence="3 4" key="1">
    <citation type="submission" date="2020-08" db="EMBL/GenBank/DDBJ databases">
        <title>Genomic Encyclopedia of Type Strains, Phase III (KMG-III): the genomes of soil and plant-associated and newly described type strains.</title>
        <authorList>
            <person name="Whitman W."/>
        </authorList>
    </citation>
    <scope>NUCLEOTIDE SEQUENCE [LARGE SCALE GENOMIC DNA]</scope>
    <source>
        <strain evidence="3 4">CECT 8571</strain>
    </source>
</reference>
<keyword evidence="1" id="KW-0175">Coiled coil</keyword>
<organism evidence="3 4">
    <name type="scientific">Simiduia aestuariiviva</name>
    <dbReference type="NCBI Taxonomy" id="1510459"/>
    <lineage>
        <taxon>Bacteria</taxon>
        <taxon>Pseudomonadati</taxon>
        <taxon>Pseudomonadota</taxon>
        <taxon>Gammaproteobacteria</taxon>
        <taxon>Cellvibrionales</taxon>
        <taxon>Cellvibrionaceae</taxon>
        <taxon>Simiduia</taxon>
    </lineage>
</organism>
<feature type="transmembrane region" description="Helical" evidence="2">
    <location>
        <begin position="412"/>
        <end position="437"/>
    </location>
</feature>
<dbReference type="GO" id="GO:0004713">
    <property type="term" value="F:protein tyrosine kinase activity"/>
    <property type="evidence" value="ECO:0007669"/>
    <property type="project" value="TreeGrafter"/>
</dbReference>
<sequence length="503" mass="57093">MMDKVYLKEMLAAVKAEFIRFRVSVISVFLVVSFLVLGVGMLWPSKYTTSVVLYSDVTNIIEPLLKGRAAVTDVDHSQQAREIIYARIIMEAAAKEVGMIDQNSLPEEKDRAIKKIRAGLKVKPDKNNYFTVSYSDPSPDQSFELLYAITSAFIENTEKKKREESLGAFNFIDAQVQSYKRQLELAEERLKDFKSKNLDGTEASVAARMGQLRIDIETLTIGIEESQSRIKTTKQQLADEGQYLQAKGQVDELMRRRQALTNQLEQMLLSYQENYPDVISLRSQIGELDSLINQAKQSGEVYGKDVENPLYEELRKQLSLAEVDLRAQVRRMQSLEKLLEQEKERAQRVAANQAQLSELTRDYNVTRDVYEEMLQRKESARLSMTLDQEGQGVTYRIQDPATFPLSPSGISYIHFAVVGPFLGLLAPFGLIMLLILVDPHFRSARVLQQQLPPEIELVGVIPHYDSPIARRILRKDILLLALLAVLAMAAYAGLAVYWYEVAL</sequence>
<keyword evidence="4" id="KW-1185">Reference proteome</keyword>
<dbReference type="NCBIfam" id="TIGR03007">
    <property type="entry name" value="pepcterm_ChnLen"/>
    <property type="match status" value="1"/>
</dbReference>
<keyword evidence="2" id="KW-1133">Transmembrane helix</keyword>
<feature type="transmembrane region" description="Helical" evidence="2">
    <location>
        <begin position="21"/>
        <end position="43"/>
    </location>
</feature>
<dbReference type="InterPro" id="IPR014345">
    <property type="entry name" value="XrtA_polysacc_chain"/>
</dbReference>
<dbReference type="Proteomes" id="UP000559987">
    <property type="component" value="Unassembled WGS sequence"/>
</dbReference>
<evidence type="ECO:0000256" key="1">
    <source>
        <dbReference type="SAM" id="Coils"/>
    </source>
</evidence>